<evidence type="ECO:0000313" key="2">
    <source>
        <dbReference type="EMBL" id="VDM27092.1"/>
    </source>
</evidence>
<organism evidence="4">
    <name type="scientific">Hydatigena taeniaeformis</name>
    <name type="common">Feline tapeworm</name>
    <name type="synonym">Taenia taeniaeformis</name>
    <dbReference type="NCBI Taxonomy" id="6205"/>
    <lineage>
        <taxon>Eukaryota</taxon>
        <taxon>Metazoa</taxon>
        <taxon>Spiralia</taxon>
        <taxon>Lophotrochozoa</taxon>
        <taxon>Platyhelminthes</taxon>
        <taxon>Cestoda</taxon>
        <taxon>Eucestoda</taxon>
        <taxon>Cyclophyllidea</taxon>
        <taxon>Taeniidae</taxon>
        <taxon>Hydatigera</taxon>
    </lineage>
</organism>
<keyword evidence="3" id="KW-1185">Reference proteome</keyword>
<dbReference type="STRING" id="6205.A0A0R3WXM1"/>
<proteinExistence type="predicted"/>
<evidence type="ECO:0000313" key="4">
    <source>
        <dbReference type="WBParaSite" id="TTAC_0000551101-mRNA-1"/>
    </source>
</evidence>
<gene>
    <name evidence="2" type="ORF">TTAC_LOCUS5496</name>
</gene>
<name>A0A0R3WXM1_HYDTA</name>
<accession>A0A0R3WXM1</accession>
<dbReference type="OrthoDB" id="2019763at2759"/>
<reference evidence="4" key="1">
    <citation type="submission" date="2017-02" db="UniProtKB">
        <authorList>
            <consortium name="WormBaseParasite"/>
        </authorList>
    </citation>
    <scope>IDENTIFICATION</scope>
</reference>
<protein>
    <submittedName>
        <fullName evidence="4">Coiled-coil domain containing 73</fullName>
    </submittedName>
</protein>
<sequence>MVEFTSDLHPGVTDKNHVSEIQRLTKESDELNHRVTYLHKTLQEREGKLEQQETELARQKEESATAKKKTHGLEIEMKSLREEMTYKDERLRQLQVQHVGSKCMRF</sequence>
<evidence type="ECO:0000313" key="3">
    <source>
        <dbReference type="Proteomes" id="UP000274429"/>
    </source>
</evidence>
<dbReference type="Proteomes" id="UP000274429">
    <property type="component" value="Unassembled WGS sequence"/>
</dbReference>
<evidence type="ECO:0000256" key="1">
    <source>
        <dbReference type="SAM" id="MobiDB-lite"/>
    </source>
</evidence>
<dbReference type="EMBL" id="UYWX01007732">
    <property type="protein sequence ID" value="VDM27092.1"/>
    <property type="molecule type" value="Genomic_DNA"/>
</dbReference>
<dbReference type="WBParaSite" id="TTAC_0000551101-mRNA-1">
    <property type="protein sequence ID" value="TTAC_0000551101-mRNA-1"/>
    <property type="gene ID" value="TTAC_0000551101"/>
</dbReference>
<feature type="region of interest" description="Disordered" evidence="1">
    <location>
        <begin position="44"/>
        <end position="74"/>
    </location>
</feature>
<dbReference type="AlphaFoldDB" id="A0A0R3WXM1"/>
<reference evidence="2 3" key="2">
    <citation type="submission" date="2018-11" db="EMBL/GenBank/DDBJ databases">
        <authorList>
            <consortium name="Pathogen Informatics"/>
        </authorList>
    </citation>
    <scope>NUCLEOTIDE SEQUENCE [LARGE SCALE GENOMIC DNA]</scope>
</reference>